<reference evidence="3" key="1">
    <citation type="submission" date="2005-09" db="EMBL/GenBank/DDBJ databases">
        <authorList>
            <person name="Mural R.J."/>
            <person name="Li P.W."/>
            <person name="Adams M.D."/>
            <person name="Amanatides P.G."/>
            <person name="Baden-Tillson H."/>
            <person name="Barnstead M."/>
            <person name="Chin S.H."/>
            <person name="Dew I."/>
            <person name="Evans C.A."/>
            <person name="Ferriera S."/>
            <person name="Flanigan M."/>
            <person name="Fosler C."/>
            <person name="Glodek A."/>
            <person name="Gu Z."/>
            <person name="Holt R.A."/>
            <person name="Jennings D."/>
            <person name="Kraft C.L."/>
            <person name="Lu F."/>
            <person name="Nguyen T."/>
            <person name="Nusskern D.R."/>
            <person name="Pfannkoch C.M."/>
            <person name="Sitter C."/>
            <person name="Sutton G.G."/>
            <person name="Venter J.C."/>
            <person name="Wang Z."/>
            <person name="Woodage T."/>
            <person name="Zheng X.H."/>
            <person name="Zhong F."/>
        </authorList>
    </citation>
    <scope>NUCLEOTIDE SEQUENCE [LARGE SCALE GENOMIC DNA]</scope>
    <source>
        <strain>BN</strain>
        <strain evidence="3">Sprague-Dawley</strain>
    </source>
</reference>
<dbReference type="Proteomes" id="UP000234681">
    <property type="component" value="Chromosome 5"/>
</dbReference>
<dbReference type="EMBL" id="CH473968">
    <property type="protein sequence ID" value="EDL80691.1"/>
    <property type="molecule type" value="Genomic_DNA"/>
</dbReference>
<gene>
    <name evidence="2" type="ORF">rCG_30826</name>
</gene>
<name>A6ISZ0_RAT</name>
<accession>A6ISZ0</accession>
<dbReference type="AlphaFoldDB" id="A6ISZ0"/>
<feature type="region of interest" description="Disordered" evidence="1">
    <location>
        <begin position="12"/>
        <end position="35"/>
    </location>
</feature>
<sequence>MLKPTCRLLILGTSNTPFPSRQNPQASPNNGPTTELQLRCCHCPELLPRSAETVEGEDLLDEDSPAGS</sequence>
<evidence type="ECO:0000256" key="1">
    <source>
        <dbReference type="SAM" id="MobiDB-lite"/>
    </source>
</evidence>
<evidence type="ECO:0000313" key="3">
    <source>
        <dbReference type="Proteomes" id="UP000234681"/>
    </source>
</evidence>
<proteinExistence type="predicted"/>
<protein>
    <submittedName>
        <fullName evidence="2">RCG30826</fullName>
    </submittedName>
</protein>
<organism evidence="2 3">
    <name type="scientific">Rattus norvegicus</name>
    <name type="common">Rat</name>
    <dbReference type="NCBI Taxonomy" id="10116"/>
    <lineage>
        <taxon>Eukaryota</taxon>
        <taxon>Metazoa</taxon>
        <taxon>Chordata</taxon>
        <taxon>Craniata</taxon>
        <taxon>Vertebrata</taxon>
        <taxon>Euteleostomi</taxon>
        <taxon>Mammalia</taxon>
        <taxon>Eutheria</taxon>
        <taxon>Euarchontoglires</taxon>
        <taxon>Glires</taxon>
        <taxon>Rodentia</taxon>
        <taxon>Myomorpha</taxon>
        <taxon>Muroidea</taxon>
        <taxon>Muridae</taxon>
        <taxon>Murinae</taxon>
        <taxon>Rattus</taxon>
    </lineage>
</organism>
<evidence type="ECO:0000313" key="2">
    <source>
        <dbReference type="EMBL" id="EDL80691.1"/>
    </source>
</evidence>